<keyword evidence="1" id="KW-0812">Transmembrane</keyword>
<feature type="transmembrane region" description="Helical" evidence="1">
    <location>
        <begin position="26"/>
        <end position="51"/>
    </location>
</feature>
<reference evidence="2 3" key="1">
    <citation type="journal article" date="2022" name="Nat. Plants">
        <title>Genomes of leafy and leafless Platanthera orchids illuminate the evolution of mycoheterotrophy.</title>
        <authorList>
            <person name="Li M.H."/>
            <person name="Liu K.W."/>
            <person name="Li Z."/>
            <person name="Lu H.C."/>
            <person name="Ye Q.L."/>
            <person name="Zhang D."/>
            <person name="Wang J.Y."/>
            <person name="Li Y.F."/>
            <person name="Zhong Z.M."/>
            <person name="Liu X."/>
            <person name="Yu X."/>
            <person name="Liu D.K."/>
            <person name="Tu X.D."/>
            <person name="Liu B."/>
            <person name="Hao Y."/>
            <person name="Liao X.Y."/>
            <person name="Jiang Y.T."/>
            <person name="Sun W.H."/>
            <person name="Chen J."/>
            <person name="Chen Y.Q."/>
            <person name="Ai Y."/>
            <person name="Zhai J.W."/>
            <person name="Wu S.S."/>
            <person name="Zhou Z."/>
            <person name="Hsiao Y.Y."/>
            <person name="Wu W.L."/>
            <person name="Chen Y.Y."/>
            <person name="Lin Y.F."/>
            <person name="Hsu J.L."/>
            <person name="Li C.Y."/>
            <person name="Wang Z.W."/>
            <person name="Zhao X."/>
            <person name="Zhong W.Y."/>
            <person name="Ma X.K."/>
            <person name="Ma L."/>
            <person name="Huang J."/>
            <person name="Chen G.Z."/>
            <person name="Huang M.Z."/>
            <person name="Huang L."/>
            <person name="Peng D.H."/>
            <person name="Luo Y.B."/>
            <person name="Zou S.Q."/>
            <person name="Chen S.P."/>
            <person name="Lan S."/>
            <person name="Tsai W.C."/>
            <person name="Van de Peer Y."/>
            <person name="Liu Z.J."/>
        </authorList>
    </citation>
    <scope>NUCLEOTIDE SEQUENCE [LARGE SCALE GENOMIC DNA]</scope>
    <source>
        <strain evidence="2">Lor287</strain>
    </source>
</reference>
<proteinExistence type="predicted"/>
<dbReference type="AlphaFoldDB" id="A0AAP0C0G9"/>
<keyword evidence="1" id="KW-0472">Membrane</keyword>
<gene>
    <name evidence="2" type="ORF">KSP39_PZI000873</name>
</gene>
<evidence type="ECO:0000313" key="2">
    <source>
        <dbReference type="EMBL" id="KAK8956828.1"/>
    </source>
</evidence>
<organism evidence="2 3">
    <name type="scientific">Platanthera zijinensis</name>
    <dbReference type="NCBI Taxonomy" id="2320716"/>
    <lineage>
        <taxon>Eukaryota</taxon>
        <taxon>Viridiplantae</taxon>
        <taxon>Streptophyta</taxon>
        <taxon>Embryophyta</taxon>
        <taxon>Tracheophyta</taxon>
        <taxon>Spermatophyta</taxon>
        <taxon>Magnoliopsida</taxon>
        <taxon>Liliopsida</taxon>
        <taxon>Asparagales</taxon>
        <taxon>Orchidaceae</taxon>
        <taxon>Orchidoideae</taxon>
        <taxon>Orchideae</taxon>
        <taxon>Orchidinae</taxon>
        <taxon>Platanthera</taxon>
    </lineage>
</organism>
<name>A0AAP0C0G9_9ASPA</name>
<sequence length="52" mass="5644">MHSGCLPPSLPSSTVRTQISSISSSIMASGMISFCYALFCFHLTLSVEIYLK</sequence>
<dbReference type="Proteomes" id="UP001418222">
    <property type="component" value="Unassembled WGS sequence"/>
</dbReference>
<keyword evidence="3" id="KW-1185">Reference proteome</keyword>
<protein>
    <submittedName>
        <fullName evidence="2">Uncharacterized protein</fullName>
    </submittedName>
</protein>
<accession>A0AAP0C0G9</accession>
<keyword evidence="1" id="KW-1133">Transmembrane helix</keyword>
<comment type="caution">
    <text evidence="2">The sequence shown here is derived from an EMBL/GenBank/DDBJ whole genome shotgun (WGS) entry which is preliminary data.</text>
</comment>
<dbReference type="EMBL" id="JBBWWQ010000001">
    <property type="protein sequence ID" value="KAK8956828.1"/>
    <property type="molecule type" value="Genomic_DNA"/>
</dbReference>
<evidence type="ECO:0000256" key="1">
    <source>
        <dbReference type="SAM" id="Phobius"/>
    </source>
</evidence>
<evidence type="ECO:0000313" key="3">
    <source>
        <dbReference type="Proteomes" id="UP001418222"/>
    </source>
</evidence>